<sequence>MKPRAGAKTHAHARQSNSDSISRLSKRIAAISTCGATAVTRAISGGSKVDSSASRMPMVNRRTVAAGSKCGVSCKVRAKDCRAVRTSAASERASGVGAMP</sequence>
<dbReference type="AlphaFoldDB" id="H1S084"/>
<gene>
    <name evidence="2" type="ORF">OR16_05007</name>
</gene>
<proteinExistence type="predicted"/>
<protein>
    <submittedName>
        <fullName evidence="2">Uncharacterized protein</fullName>
    </submittedName>
</protein>
<feature type="compositionally biased region" description="Basic residues" evidence="1">
    <location>
        <begin position="1"/>
        <end position="13"/>
    </location>
</feature>
<feature type="region of interest" description="Disordered" evidence="1">
    <location>
        <begin position="1"/>
        <end position="22"/>
    </location>
</feature>
<dbReference type="EMBL" id="AHJE01000013">
    <property type="protein sequence ID" value="EHP44020.1"/>
    <property type="molecule type" value="Genomic_DNA"/>
</dbReference>
<evidence type="ECO:0000313" key="2">
    <source>
        <dbReference type="EMBL" id="EHP44020.1"/>
    </source>
</evidence>
<comment type="caution">
    <text evidence="2">The sequence shown here is derived from an EMBL/GenBank/DDBJ whole genome shotgun (WGS) entry which is preliminary data.</text>
</comment>
<evidence type="ECO:0000313" key="3">
    <source>
        <dbReference type="Proteomes" id="UP000005808"/>
    </source>
</evidence>
<name>H1S084_9BURK</name>
<organism evidence="2 3">
    <name type="scientific">Cupriavidus basilensis OR16</name>
    <dbReference type="NCBI Taxonomy" id="1127483"/>
    <lineage>
        <taxon>Bacteria</taxon>
        <taxon>Pseudomonadati</taxon>
        <taxon>Pseudomonadota</taxon>
        <taxon>Betaproteobacteria</taxon>
        <taxon>Burkholderiales</taxon>
        <taxon>Burkholderiaceae</taxon>
        <taxon>Cupriavidus</taxon>
    </lineage>
</organism>
<dbReference type="Proteomes" id="UP000005808">
    <property type="component" value="Unassembled WGS sequence"/>
</dbReference>
<evidence type="ECO:0000256" key="1">
    <source>
        <dbReference type="SAM" id="MobiDB-lite"/>
    </source>
</evidence>
<reference evidence="2 3" key="1">
    <citation type="journal article" date="2012" name="J. Bacteriol.">
        <title>De Novo Genome Project of Cupriavidus basilensis OR16.</title>
        <authorList>
            <person name="Cserhati M."/>
            <person name="Kriszt B."/>
            <person name="Szoboszlay S."/>
            <person name="Toth A."/>
            <person name="Szabo I."/>
            <person name="Tancsics A."/>
            <person name="Nagy I."/>
            <person name="Horvath B."/>
            <person name="Nagy I."/>
            <person name="Kukolya J."/>
        </authorList>
    </citation>
    <scope>NUCLEOTIDE SEQUENCE [LARGE SCALE GENOMIC DNA]</scope>
    <source>
        <strain evidence="2 3">OR16</strain>
    </source>
</reference>
<accession>H1S084</accession>